<reference evidence="2 3" key="1">
    <citation type="submission" date="2018-02" db="EMBL/GenBank/DDBJ databases">
        <title>novel marine gammaproteobacteria from coastal saline agro ecosystem.</title>
        <authorList>
            <person name="Krishnan R."/>
            <person name="Ramesh Kumar N."/>
        </authorList>
    </citation>
    <scope>NUCLEOTIDE SEQUENCE [LARGE SCALE GENOMIC DNA]</scope>
    <source>
        <strain evidence="2 3">228</strain>
    </source>
</reference>
<evidence type="ECO:0000313" key="3">
    <source>
        <dbReference type="Proteomes" id="UP000238196"/>
    </source>
</evidence>
<dbReference type="CDD" id="cd07389">
    <property type="entry name" value="MPP_PhoD"/>
    <property type="match status" value="1"/>
</dbReference>
<dbReference type="PANTHER" id="PTHR43606">
    <property type="entry name" value="PHOSPHATASE, PUTATIVE (AFU_ORTHOLOGUE AFUA_6G08710)-RELATED"/>
    <property type="match status" value="1"/>
</dbReference>
<feature type="domain" description="PhoD-like phosphatase metallophosphatase" evidence="1">
    <location>
        <begin position="176"/>
        <end position="435"/>
    </location>
</feature>
<comment type="caution">
    <text evidence="2">The sequence shown here is derived from an EMBL/GenBank/DDBJ whole genome shotgun (WGS) entry which is preliminary data.</text>
</comment>
<dbReference type="PANTHER" id="PTHR43606:SF2">
    <property type="entry name" value="ALKALINE PHOSPHATASE FAMILY PROTEIN (AFU_ORTHOLOGUE AFUA_5G03860)"/>
    <property type="match status" value="1"/>
</dbReference>
<dbReference type="InterPro" id="IPR018946">
    <property type="entry name" value="PhoD-like_MPP"/>
</dbReference>
<evidence type="ECO:0000313" key="2">
    <source>
        <dbReference type="EMBL" id="PPC77827.1"/>
    </source>
</evidence>
<dbReference type="EMBL" id="PRLP01000025">
    <property type="protein sequence ID" value="PPC77827.1"/>
    <property type="molecule type" value="Genomic_DNA"/>
</dbReference>
<accession>A0A2S5KSJ5</accession>
<name>A0A2S5KSJ5_9PROT</name>
<dbReference type="InterPro" id="IPR029052">
    <property type="entry name" value="Metallo-depent_PP-like"/>
</dbReference>
<dbReference type="InterPro" id="IPR038607">
    <property type="entry name" value="PhoD-like_sf"/>
</dbReference>
<dbReference type="Proteomes" id="UP000238196">
    <property type="component" value="Unassembled WGS sequence"/>
</dbReference>
<sequence length="536" mass="60863">MTSMLHPVSVGPIVGHTTASSARIWARAHDNADAARTLGVAALFEGDQGIPGSARYFRLQREYDRTGTTDFVGLQPGSRYTVRLASLALDHVDPMETSSLEEIAKKLPAADAWLDELGGMPEEHCLASFTTFPVQSGDFSFIFGSCRYPETLWGKKLSDAIFAAIHDRCHSDTLAEADKARFTLMIGDQIYADLLNRHVPIGRADTEEEFRSRYVDAFTTRNMSTLLSSTPTYMILDDHEVEDNWSLSRIKKDPDKRKLFFTAMMFYRSYQWLHSPTTEYGSDALYYHFNYGQYPFFVLDARSKRLRHEESSLSQLLSIGRYKDCRELMENEHHLLGRPKKNPDEDYRSQLDDFCQWLIDAQQAVGDLPKFVVSSSVFSPNTMESAKDDYGKFKDDAWAAFPTTRAQVLQTIVENNVQNVVFLTGDVHCSNCAGMTLERADGSPLPLRLYDITSSAFYWPFPFADGEPEEFVHNSRQENDPFTFTTREGPITLHYKAGYFCQEDNFTQVNVTASSLRVRYFDKKGQPLSDVDLPLS</sequence>
<dbReference type="OrthoDB" id="9795624at2"/>
<dbReference type="SUPFAM" id="SSF56300">
    <property type="entry name" value="Metallo-dependent phosphatases"/>
    <property type="match status" value="1"/>
</dbReference>
<gene>
    <name evidence="2" type="ORF">C4K68_08585</name>
</gene>
<organism evidence="2 3">
    <name type="scientific">Proteobacteria bacterium 228</name>
    <dbReference type="NCBI Taxonomy" id="2083153"/>
    <lineage>
        <taxon>Bacteria</taxon>
        <taxon>Pseudomonadati</taxon>
        <taxon>Pseudomonadota</taxon>
    </lineage>
</organism>
<protein>
    <submittedName>
        <fullName evidence="2">Phosphodiesterase</fullName>
    </submittedName>
</protein>
<dbReference type="Gene3D" id="3.60.21.70">
    <property type="entry name" value="PhoD-like phosphatase"/>
    <property type="match status" value="1"/>
</dbReference>
<dbReference type="AlphaFoldDB" id="A0A2S5KSJ5"/>
<evidence type="ECO:0000259" key="1">
    <source>
        <dbReference type="Pfam" id="PF09423"/>
    </source>
</evidence>
<dbReference type="InterPro" id="IPR052900">
    <property type="entry name" value="Phospholipid_Metab_Enz"/>
</dbReference>
<dbReference type="Pfam" id="PF09423">
    <property type="entry name" value="PhoD"/>
    <property type="match status" value="1"/>
</dbReference>
<proteinExistence type="predicted"/>